<evidence type="ECO:0000256" key="2">
    <source>
        <dbReference type="ARBA" id="ARBA00022801"/>
    </source>
</evidence>
<dbReference type="InterPro" id="IPR001547">
    <property type="entry name" value="Glyco_hydro_5"/>
</dbReference>
<dbReference type="PANTHER" id="PTHR31263:SF0">
    <property type="entry name" value="CELLULASE FAMILY PROTEIN (AFU_ORTHOLOGUE AFUA_5G14560)"/>
    <property type="match status" value="1"/>
</dbReference>
<gene>
    <name evidence="7" type="ORF">VE01_10094</name>
</gene>
<dbReference type="STRING" id="342668.A0A1B8G8J5"/>
<dbReference type="GO" id="GO:0000272">
    <property type="term" value="P:polysaccharide catabolic process"/>
    <property type="evidence" value="ECO:0007669"/>
    <property type="project" value="InterPro"/>
</dbReference>
<dbReference type="PROSITE" id="PS51257">
    <property type="entry name" value="PROKAR_LIPOPROTEIN"/>
    <property type="match status" value="1"/>
</dbReference>
<accession>A0A1B8G8J5</accession>
<reference evidence="7 8" key="1">
    <citation type="submission" date="2016-03" db="EMBL/GenBank/DDBJ databases">
        <title>Comparative genomics of Pseudogymnoascus destructans, the fungus causing white-nose syndrome of bats.</title>
        <authorList>
            <person name="Palmer J.M."/>
            <person name="Drees K.P."/>
            <person name="Foster J.T."/>
            <person name="Lindner D.L."/>
        </authorList>
    </citation>
    <scope>NUCLEOTIDE SEQUENCE [LARGE SCALE GENOMIC DNA]</scope>
    <source>
        <strain evidence="7 8">UAMH 10579</strain>
    </source>
</reference>
<keyword evidence="5" id="KW-0472">Membrane</keyword>
<dbReference type="Pfam" id="PF00150">
    <property type="entry name" value="Cellulase"/>
    <property type="match status" value="1"/>
</dbReference>
<evidence type="ECO:0000259" key="6">
    <source>
        <dbReference type="Pfam" id="PF00150"/>
    </source>
</evidence>
<evidence type="ECO:0000313" key="7">
    <source>
        <dbReference type="EMBL" id="OBT92148.2"/>
    </source>
</evidence>
<dbReference type="EMBL" id="KV460273">
    <property type="protein sequence ID" value="OBT92148.2"/>
    <property type="molecule type" value="Genomic_DNA"/>
</dbReference>
<keyword evidence="2 4" id="KW-0378">Hydrolase</keyword>
<evidence type="ECO:0000313" key="8">
    <source>
        <dbReference type="Proteomes" id="UP000091956"/>
    </source>
</evidence>
<keyword evidence="5" id="KW-0812">Transmembrane</keyword>
<dbReference type="Gene3D" id="3.20.20.80">
    <property type="entry name" value="Glycosidases"/>
    <property type="match status" value="1"/>
</dbReference>
<evidence type="ECO:0000256" key="1">
    <source>
        <dbReference type="ARBA" id="ARBA00005641"/>
    </source>
</evidence>
<keyword evidence="8" id="KW-1185">Reference proteome</keyword>
<proteinExistence type="inferred from homology"/>
<feature type="transmembrane region" description="Helical" evidence="5">
    <location>
        <begin position="20"/>
        <end position="40"/>
    </location>
</feature>
<evidence type="ECO:0000256" key="5">
    <source>
        <dbReference type="SAM" id="Phobius"/>
    </source>
</evidence>
<name>A0A1B8G8J5_9PEZI</name>
<comment type="similarity">
    <text evidence="1 4">Belongs to the glycosyl hydrolase 5 (cellulase A) family.</text>
</comment>
<dbReference type="PANTHER" id="PTHR31263">
    <property type="entry name" value="CELLULASE FAMILY PROTEIN (AFU_ORTHOLOGUE AFUA_5G14560)"/>
    <property type="match status" value="1"/>
</dbReference>
<keyword evidence="5" id="KW-1133">Transmembrane helix</keyword>
<dbReference type="InterPro" id="IPR017853">
    <property type="entry name" value="GH"/>
</dbReference>
<evidence type="ECO:0000256" key="3">
    <source>
        <dbReference type="ARBA" id="ARBA00023295"/>
    </source>
</evidence>
<dbReference type="Proteomes" id="UP000091956">
    <property type="component" value="Unassembled WGS sequence"/>
</dbReference>
<protein>
    <recommendedName>
        <fullName evidence="6">Glycoside hydrolase family 5 domain-containing protein</fullName>
    </recommendedName>
</protein>
<dbReference type="GO" id="GO:0004553">
    <property type="term" value="F:hydrolase activity, hydrolyzing O-glycosyl compounds"/>
    <property type="evidence" value="ECO:0007669"/>
    <property type="project" value="InterPro"/>
</dbReference>
<reference evidence="8" key="2">
    <citation type="journal article" date="2018" name="Nat. Commun.">
        <title>Extreme sensitivity to ultraviolet light in the fungal pathogen causing white-nose syndrome of bats.</title>
        <authorList>
            <person name="Palmer J.M."/>
            <person name="Drees K.P."/>
            <person name="Foster J.T."/>
            <person name="Lindner D.L."/>
        </authorList>
    </citation>
    <scope>NUCLEOTIDE SEQUENCE [LARGE SCALE GENOMIC DNA]</scope>
    <source>
        <strain evidence="8">UAMH 10579</strain>
    </source>
</reference>
<sequence length="443" mass="49748">MASRYSPPTPPNTLTATPTMPMLSPILLSCLLVASLYMMFTWHSAESALSNPWVPPPEIDLFVQRIKGNDSELASYASALITATPLRTSGRHILDADDKPIKLASVNWYGGSDELFVPSGLDIQHRSAIARTIRKLGFNSVRLPYSDEMVVTNPRIPPGLLAANPDLVNLRALDVFEAVINALTEEGLAVVVNNHITHATWCCGANPCDGLWYNTHLPASACRIHQSESGWVDNWVTVMGPHVDNPLVIAADLRNEVRALWGTMSWERWARAAERAGNRLLGMRSDWLIVVGGLGSQNFLNEVRDRPVKLVVPGRVVYSSHVYSWSGWGSRDGRYAKRPYASFVKSMRENWGYLVEGNIAPVWVGEFGAPAKPGEGDARYWGHLMRYLKKIDADFAYWAINPRKPRDDDEETYSLVEDDWETPVLDYRMKDMLELMEKKHKKM</sequence>
<evidence type="ECO:0000256" key="4">
    <source>
        <dbReference type="RuleBase" id="RU361153"/>
    </source>
</evidence>
<feature type="domain" description="Glycoside hydrolase family 5" evidence="6">
    <location>
        <begin position="107"/>
        <end position="402"/>
    </location>
</feature>
<dbReference type="GeneID" id="28843480"/>
<dbReference type="RefSeq" id="XP_018125881.2">
    <property type="nucleotide sequence ID" value="XM_018279501.2"/>
</dbReference>
<organism evidence="7 8">
    <name type="scientific">Pseudogymnoascus verrucosus</name>
    <dbReference type="NCBI Taxonomy" id="342668"/>
    <lineage>
        <taxon>Eukaryota</taxon>
        <taxon>Fungi</taxon>
        <taxon>Dikarya</taxon>
        <taxon>Ascomycota</taxon>
        <taxon>Pezizomycotina</taxon>
        <taxon>Leotiomycetes</taxon>
        <taxon>Thelebolales</taxon>
        <taxon>Thelebolaceae</taxon>
        <taxon>Pseudogymnoascus</taxon>
    </lineage>
</organism>
<dbReference type="SUPFAM" id="SSF51445">
    <property type="entry name" value="(Trans)glycosidases"/>
    <property type="match status" value="1"/>
</dbReference>
<dbReference type="AlphaFoldDB" id="A0A1B8G8J5"/>
<keyword evidence="3 4" id="KW-0326">Glycosidase</keyword>